<evidence type="ECO:0000256" key="6">
    <source>
        <dbReference type="ARBA" id="ARBA00022777"/>
    </source>
</evidence>
<evidence type="ECO:0000256" key="4">
    <source>
        <dbReference type="ARBA" id="ARBA00022679"/>
    </source>
</evidence>
<keyword evidence="11" id="KW-1185">Reference proteome</keyword>
<dbReference type="Pfam" id="PF07568">
    <property type="entry name" value="HisKA_2"/>
    <property type="match status" value="1"/>
</dbReference>
<dbReference type="Gene3D" id="3.30.450.20">
    <property type="entry name" value="PAS domain"/>
    <property type="match status" value="1"/>
</dbReference>
<evidence type="ECO:0000256" key="1">
    <source>
        <dbReference type="ARBA" id="ARBA00000085"/>
    </source>
</evidence>
<evidence type="ECO:0000259" key="9">
    <source>
        <dbReference type="Pfam" id="PF07568"/>
    </source>
</evidence>
<dbReference type="GO" id="GO:0004673">
    <property type="term" value="F:protein histidine kinase activity"/>
    <property type="evidence" value="ECO:0007669"/>
    <property type="project" value="UniProtKB-EC"/>
</dbReference>
<name>A0ABW4TU80_9SPHN</name>
<keyword evidence="3" id="KW-0597">Phosphoprotein</keyword>
<keyword evidence="8" id="KW-0812">Transmembrane</keyword>
<evidence type="ECO:0000256" key="2">
    <source>
        <dbReference type="ARBA" id="ARBA00012438"/>
    </source>
</evidence>
<sequence length="527" mass="56489">MTLPSFSRLSTGLKMLLILTVALLPLGLIAIFASIESAQTARLRRADDARVTATEAARQLSLAIGHTSLDLRAVTARLDYAPMTRAARLAECRTSLADLRADGKNNYEFAVLTIAGRLVCATPGFSGLPPTMPQELFATEVRLLPAIQRVQFEARSPGGGLFGVAEAPLETLEAVTVLPGRTIQHGIVLRHETAAITVRRLPAKTAIGPRLLVTSPVANGQVTLELITNAVPIGVIELLLALLPILMWLAAAIIGWVVVDRLMIRPLLRLQSVVADYRPENGPMAVPHLTTPAREIRELGEAFRLVTERVALHESELAEGLLRQTKLTREVHHRVKNNLQVVASLISIHARGVDDPDVAAAYASIQRRVDALAVVHRNHFAEMEANRGVGLRALIGELAANLRATAAPNATHFAIRLDVMTAFCTQDVAVPVAFLITEIVEVAMIADPRGAALIRLVPAAAPDRATLSVAAAGLGGTSDDANAPPERFLRVMEGLSRQLRTKLSVDTATGTYAIDISILTEPTADTV</sequence>
<dbReference type="Proteomes" id="UP001597400">
    <property type="component" value="Unassembled WGS sequence"/>
</dbReference>
<evidence type="ECO:0000313" key="11">
    <source>
        <dbReference type="Proteomes" id="UP001597400"/>
    </source>
</evidence>
<keyword evidence="5" id="KW-0547">Nucleotide-binding</keyword>
<organism evidence="10 11">
    <name type="scientific">Sphingomonas arantia</name>
    <dbReference type="NCBI Taxonomy" id="1460676"/>
    <lineage>
        <taxon>Bacteria</taxon>
        <taxon>Pseudomonadati</taxon>
        <taxon>Pseudomonadota</taxon>
        <taxon>Alphaproteobacteria</taxon>
        <taxon>Sphingomonadales</taxon>
        <taxon>Sphingomonadaceae</taxon>
        <taxon>Sphingomonas</taxon>
    </lineage>
</organism>
<accession>A0ABW4TU80</accession>
<evidence type="ECO:0000313" key="10">
    <source>
        <dbReference type="EMBL" id="MFD1950252.1"/>
    </source>
</evidence>
<evidence type="ECO:0000256" key="7">
    <source>
        <dbReference type="ARBA" id="ARBA00022840"/>
    </source>
</evidence>
<dbReference type="PANTHER" id="PTHR41523">
    <property type="entry name" value="TWO-COMPONENT SYSTEM SENSOR PROTEIN"/>
    <property type="match status" value="1"/>
</dbReference>
<dbReference type="InterPro" id="IPR011495">
    <property type="entry name" value="Sig_transdc_His_kin_sub2_dim/P"/>
</dbReference>
<gene>
    <name evidence="10" type="ORF">ACFSGX_05665</name>
</gene>
<feature type="transmembrane region" description="Helical" evidence="8">
    <location>
        <begin position="238"/>
        <end position="259"/>
    </location>
</feature>
<evidence type="ECO:0000256" key="5">
    <source>
        <dbReference type="ARBA" id="ARBA00022741"/>
    </source>
</evidence>
<comment type="catalytic activity">
    <reaction evidence="1">
        <text>ATP + protein L-histidine = ADP + protein N-phospho-L-histidine.</text>
        <dbReference type="EC" id="2.7.13.3"/>
    </reaction>
</comment>
<keyword evidence="6 10" id="KW-0418">Kinase</keyword>
<reference evidence="11" key="1">
    <citation type="journal article" date="2019" name="Int. J. Syst. Evol. Microbiol.">
        <title>The Global Catalogue of Microorganisms (GCM) 10K type strain sequencing project: providing services to taxonomists for standard genome sequencing and annotation.</title>
        <authorList>
            <consortium name="The Broad Institute Genomics Platform"/>
            <consortium name="The Broad Institute Genome Sequencing Center for Infectious Disease"/>
            <person name="Wu L."/>
            <person name="Ma J."/>
        </authorList>
    </citation>
    <scope>NUCLEOTIDE SEQUENCE [LARGE SCALE GENOMIC DNA]</scope>
    <source>
        <strain evidence="11">CGMCC 1.12702</strain>
    </source>
</reference>
<feature type="domain" description="Signal transduction histidine kinase subgroup 2 dimerisation and phosphoacceptor" evidence="9">
    <location>
        <begin position="330"/>
        <end position="404"/>
    </location>
</feature>
<dbReference type="PANTHER" id="PTHR41523:SF8">
    <property type="entry name" value="ETHYLENE RESPONSE SENSOR PROTEIN"/>
    <property type="match status" value="1"/>
</dbReference>
<protein>
    <recommendedName>
        <fullName evidence="2">histidine kinase</fullName>
        <ecNumber evidence="2">2.7.13.3</ecNumber>
    </recommendedName>
</protein>
<keyword evidence="8" id="KW-0472">Membrane</keyword>
<proteinExistence type="predicted"/>
<keyword evidence="8" id="KW-1133">Transmembrane helix</keyword>
<comment type="caution">
    <text evidence="10">The sequence shown here is derived from an EMBL/GenBank/DDBJ whole genome shotgun (WGS) entry which is preliminary data.</text>
</comment>
<keyword evidence="4 10" id="KW-0808">Transferase</keyword>
<dbReference type="EMBL" id="JBHUGS010000001">
    <property type="protein sequence ID" value="MFD1950252.1"/>
    <property type="molecule type" value="Genomic_DNA"/>
</dbReference>
<evidence type="ECO:0000256" key="3">
    <source>
        <dbReference type="ARBA" id="ARBA00022553"/>
    </source>
</evidence>
<dbReference type="EC" id="2.7.13.3" evidence="2"/>
<keyword evidence="7" id="KW-0067">ATP-binding</keyword>
<evidence type="ECO:0000256" key="8">
    <source>
        <dbReference type="SAM" id="Phobius"/>
    </source>
</evidence>
<dbReference type="RefSeq" id="WP_380928127.1">
    <property type="nucleotide sequence ID" value="NZ_JBHUGS010000001.1"/>
</dbReference>